<dbReference type="Proteomes" id="UP001371456">
    <property type="component" value="Unassembled WGS sequence"/>
</dbReference>
<name>A0AAN8T2D8_SOLBU</name>
<gene>
    <name evidence="1" type="ORF">RDI58_024108</name>
</gene>
<keyword evidence="2" id="KW-1185">Reference proteome</keyword>
<dbReference type="EMBL" id="JBANQN010000010">
    <property type="protein sequence ID" value="KAK6777391.1"/>
    <property type="molecule type" value="Genomic_DNA"/>
</dbReference>
<dbReference type="AlphaFoldDB" id="A0AAN8T2D8"/>
<sequence length="105" mass="11776">MIVDEFVVAGGDYMGVWEETPKSCLRAKQLGDKLSNEWEGKIHPTFIKNDRHVSLCMMDTAVDGSRPILRINVINARSLIEPTDSFNDNGSVENEILGELLRSIK</sequence>
<evidence type="ECO:0000313" key="2">
    <source>
        <dbReference type="Proteomes" id="UP001371456"/>
    </source>
</evidence>
<reference evidence="1 2" key="1">
    <citation type="submission" date="2024-02" db="EMBL/GenBank/DDBJ databases">
        <title>de novo genome assembly of Solanum bulbocastanum strain 11H21.</title>
        <authorList>
            <person name="Hosaka A.J."/>
        </authorList>
    </citation>
    <scope>NUCLEOTIDE SEQUENCE [LARGE SCALE GENOMIC DNA]</scope>
    <source>
        <tissue evidence="1">Young leaves</tissue>
    </source>
</reference>
<comment type="caution">
    <text evidence="1">The sequence shown here is derived from an EMBL/GenBank/DDBJ whole genome shotgun (WGS) entry which is preliminary data.</text>
</comment>
<protein>
    <submittedName>
        <fullName evidence="1">Uncharacterized protein</fullName>
    </submittedName>
</protein>
<accession>A0AAN8T2D8</accession>
<evidence type="ECO:0000313" key="1">
    <source>
        <dbReference type="EMBL" id="KAK6777391.1"/>
    </source>
</evidence>
<organism evidence="1 2">
    <name type="scientific">Solanum bulbocastanum</name>
    <name type="common">Wild potato</name>
    <dbReference type="NCBI Taxonomy" id="147425"/>
    <lineage>
        <taxon>Eukaryota</taxon>
        <taxon>Viridiplantae</taxon>
        <taxon>Streptophyta</taxon>
        <taxon>Embryophyta</taxon>
        <taxon>Tracheophyta</taxon>
        <taxon>Spermatophyta</taxon>
        <taxon>Magnoliopsida</taxon>
        <taxon>eudicotyledons</taxon>
        <taxon>Gunneridae</taxon>
        <taxon>Pentapetalae</taxon>
        <taxon>asterids</taxon>
        <taxon>lamiids</taxon>
        <taxon>Solanales</taxon>
        <taxon>Solanaceae</taxon>
        <taxon>Solanoideae</taxon>
        <taxon>Solaneae</taxon>
        <taxon>Solanum</taxon>
    </lineage>
</organism>
<proteinExistence type="predicted"/>